<gene>
    <name evidence="2" type="ORF">BBD42_27235</name>
</gene>
<evidence type="ECO:0000313" key="2">
    <source>
        <dbReference type="EMBL" id="ANY69776.1"/>
    </source>
</evidence>
<dbReference type="RefSeq" id="WP_099520764.1">
    <property type="nucleotide sequence ID" value="NZ_CP016808.1"/>
</dbReference>
<sequence>MGIRYAFSRPTAGAEEETALIHGYQAAGYEGLQLKWNQYMPDVQEPGRFMERWGQPPGLASALITGGTLLSDDSKDELRRIFRFGKQVGTELIVYCHSVPRTGLEKEAIAGFARLFAELGKEAQDSGLKLSLHHHYDQPVMHRADFDIFFSGLRPEDGVGLTVDTAHLVKSGISDVAEVIRSFAPFINNFHMKDFAAGEYRILGEGSIDFQPIMAEVKRIGYAGWMSADEESGGDIVTGMQQCLPFMKSGIGRVAG</sequence>
<name>A0A1B2DPY6_9BACL</name>
<dbReference type="PANTHER" id="PTHR12110">
    <property type="entry name" value="HYDROXYPYRUVATE ISOMERASE"/>
    <property type="match status" value="1"/>
</dbReference>
<evidence type="ECO:0000259" key="1">
    <source>
        <dbReference type="Pfam" id="PF01261"/>
    </source>
</evidence>
<organism evidence="2">
    <name type="scientific">Paenibacillus sp. BIHB 4019</name>
    <dbReference type="NCBI Taxonomy" id="1870819"/>
    <lineage>
        <taxon>Bacteria</taxon>
        <taxon>Bacillati</taxon>
        <taxon>Bacillota</taxon>
        <taxon>Bacilli</taxon>
        <taxon>Bacillales</taxon>
        <taxon>Paenibacillaceae</taxon>
        <taxon>Paenibacillus</taxon>
    </lineage>
</organism>
<dbReference type="GO" id="GO:0016853">
    <property type="term" value="F:isomerase activity"/>
    <property type="evidence" value="ECO:0007669"/>
    <property type="project" value="UniProtKB-KW"/>
</dbReference>
<feature type="domain" description="Xylose isomerase-like TIM barrel" evidence="1">
    <location>
        <begin position="72"/>
        <end position="233"/>
    </location>
</feature>
<dbReference type="Gene3D" id="3.20.20.150">
    <property type="entry name" value="Divalent-metal-dependent TIM barrel enzymes"/>
    <property type="match status" value="1"/>
</dbReference>
<keyword evidence="2" id="KW-0413">Isomerase</keyword>
<protein>
    <submittedName>
        <fullName evidence="2">Xylose isomerase</fullName>
    </submittedName>
</protein>
<dbReference type="Pfam" id="PF01261">
    <property type="entry name" value="AP_endonuc_2"/>
    <property type="match status" value="1"/>
</dbReference>
<dbReference type="InterPro" id="IPR013022">
    <property type="entry name" value="Xyl_isomerase-like_TIM-brl"/>
</dbReference>
<proteinExistence type="predicted"/>
<dbReference type="SUPFAM" id="SSF51658">
    <property type="entry name" value="Xylose isomerase-like"/>
    <property type="match status" value="1"/>
</dbReference>
<dbReference type="InterPro" id="IPR036237">
    <property type="entry name" value="Xyl_isomerase-like_sf"/>
</dbReference>
<dbReference type="EMBL" id="CP016808">
    <property type="protein sequence ID" value="ANY69776.1"/>
    <property type="molecule type" value="Genomic_DNA"/>
</dbReference>
<dbReference type="InterPro" id="IPR050312">
    <property type="entry name" value="IolE/XylAMocC-like"/>
</dbReference>
<dbReference type="PANTHER" id="PTHR12110:SF41">
    <property type="entry name" value="INOSOSE DEHYDRATASE"/>
    <property type="match status" value="1"/>
</dbReference>
<dbReference type="AlphaFoldDB" id="A0A1B2DPY6"/>
<accession>A0A1B2DPY6</accession>
<reference evidence="2" key="1">
    <citation type="submission" date="2016-08" db="EMBL/GenBank/DDBJ databases">
        <title>Complete Genome Seqeunce of Paenibacillus sp. BIHB 4019 from tea rhizoplane.</title>
        <authorList>
            <person name="Thakur R."/>
            <person name="Swarnkar M.K."/>
            <person name="Gulati A."/>
        </authorList>
    </citation>
    <scope>NUCLEOTIDE SEQUENCE [LARGE SCALE GENOMIC DNA]</scope>
    <source>
        <strain evidence="2">BIHB4019</strain>
    </source>
</reference>